<evidence type="ECO:0000313" key="3">
    <source>
        <dbReference type="Proteomes" id="UP000666240"/>
    </source>
</evidence>
<dbReference type="Gene3D" id="1.10.3680.10">
    <property type="entry name" value="TerB-like"/>
    <property type="match status" value="1"/>
</dbReference>
<dbReference type="InterPro" id="IPR029024">
    <property type="entry name" value="TerB-like"/>
</dbReference>
<dbReference type="InterPro" id="IPR007791">
    <property type="entry name" value="DjlA_N"/>
</dbReference>
<organism evidence="2 3">
    <name type="scientific">Tianweitania sediminis</name>
    <dbReference type="NCBI Taxonomy" id="1502156"/>
    <lineage>
        <taxon>Bacteria</taxon>
        <taxon>Pseudomonadati</taxon>
        <taxon>Pseudomonadota</taxon>
        <taxon>Alphaproteobacteria</taxon>
        <taxon>Hyphomicrobiales</taxon>
        <taxon>Phyllobacteriaceae</taxon>
        <taxon>Tianweitania</taxon>
    </lineage>
</organism>
<proteinExistence type="predicted"/>
<reference evidence="2" key="1">
    <citation type="submission" date="2021-03" db="EMBL/GenBank/DDBJ databases">
        <title>Genome sequencing and assembly of Tianweitania sediminis.</title>
        <authorList>
            <person name="Chhetri G."/>
        </authorList>
    </citation>
    <scope>NUCLEOTIDE SEQUENCE</scope>
    <source>
        <strain evidence="2">Z8</strain>
    </source>
</reference>
<dbReference type="RefSeq" id="WP_209335246.1">
    <property type="nucleotide sequence ID" value="NZ_JAGIYY010000003.1"/>
</dbReference>
<accession>A0A8J7R711</accession>
<sequence length="240" mass="26692">MDSIWSRIGAMLSSLPSRSLSGFSAVIEAIRTTFRGDPELRKRVGFSVAMIALSAKMARADGVVTQDEVRAFHDIFEVPDGEMRNVQRLYQLAQQDTAGFEAYATQLAGLCGSGDENCLLLEDILDGLFFIAEADGHVHEREIAYLQRIAEIFRIDEVHFKRVLARHAQASDWDPYAVLDLAPDAAFEQVRKRYRSLVAENHPDRLIARGMPADLIAIATSRLAAINAAYEAIERSRVLA</sequence>
<dbReference type="Pfam" id="PF05099">
    <property type="entry name" value="TerB"/>
    <property type="match status" value="1"/>
</dbReference>
<dbReference type="InterPro" id="IPR001623">
    <property type="entry name" value="DnaJ_domain"/>
</dbReference>
<dbReference type="CDD" id="cd06257">
    <property type="entry name" value="DnaJ"/>
    <property type="match status" value="1"/>
</dbReference>
<dbReference type="SMART" id="SM00271">
    <property type="entry name" value="DnaJ"/>
    <property type="match status" value="1"/>
</dbReference>
<dbReference type="EMBL" id="JAGIYY010000003">
    <property type="protein sequence ID" value="MBP0439212.1"/>
    <property type="molecule type" value="Genomic_DNA"/>
</dbReference>
<gene>
    <name evidence="2" type="ORF">J5Y06_11180</name>
</gene>
<dbReference type="Proteomes" id="UP000666240">
    <property type="component" value="Unassembled WGS sequence"/>
</dbReference>
<protein>
    <submittedName>
        <fullName evidence="2">DnaJ family molecular chaperone</fullName>
    </submittedName>
</protein>
<evidence type="ECO:0000259" key="1">
    <source>
        <dbReference type="PROSITE" id="PS50076"/>
    </source>
</evidence>
<dbReference type="PROSITE" id="PS50076">
    <property type="entry name" value="DNAJ_2"/>
    <property type="match status" value="1"/>
</dbReference>
<dbReference type="CDD" id="cd07316">
    <property type="entry name" value="terB_like_DjlA"/>
    <property type="match status" value="1"/>
</dbReference>
<dbReference type="SUPFAM" id="SSF46565">
    <property type="entry name" value="Chaperone J-domain"/>
    <property type="match status" value="1"/>
</dbReference>
<keyword evidence="3" id="KW-1185">Reference proteome</keyword>
<dbReference type="InterPro" id="IPR036869">
    <property type="entry name" value="J_dom_sf"/>
</dbReference>
<comment type="caution">
    <text evidence="2">The sequence shown here is derived from an EMBL/GenBank/DDBJ whole genome shotgun (WGS) entry which is preliminary data.</text>
</comment>
<feature type="domain" description="J" evidence="1">
    <location>
        <begin position="174"/>
        <end position="238"/>
    </location>
</feature>
<dbReference type="SUPFAM" id="SSF158682">
    <property type="entry name" value="TerB-like"/>
    <property type="match status" value="1"/>
</dbReference>
<evidence type="ECO:0000313" key="2">
    <source>
        <dbReference type="EMBL" id="MBP0439212.1"/>
    </source>
</evidence>
<name>A0A8J7R711_9HYPH</name>
<dbReference type="Pfam" id="PF00226">
    <property type="entry name" value="DnaJ"/>
    <property type="match status" value="1"/>
</dbReference>
<dbReference type="Gene3D" id="1.10.287.110">
    <property type="entry name" value="DnaJ domain"/>
    <property type="match status" value="1"/>
</dbReference>
<dbReference type="AlphaFoldDB" id="A0A8J7R711"/>